<dbReference type="OrthoDB" id="1495896at2"/>
<feature type="transmembrane region" description="Helical" evidence="1">
    <location>
        <begin position="12"/>
        <end position="37"/>
    </location>
</feature>
<keyword evidence="1" id="KW-0812">Transmembrane</keyword>
<protein>
    <submittedName>
        <fullName evidence="2">FixH family protein</fullName>
    </submittedName>
</protein>
<evidence type="ECO:0000313" key="3">
    <source>
        <dbReference type="Proteomes" id="UP000315252"/>
    </source>
</evidence>
<name>A0A545ST04_9PROT</name>
<organism evidence="2 3">
    <name type="scientific">Denitrobaculum tricleocarpae</name>
    <dbReference type="NCBI Taxonomy" id="2591009"/>
    <lineage>
        <taxon>Bacteria</taxon>
        <taxon>Pseudomonadati</taxon>
        <taxon>Pseudomonadota</taxon>
        <taxon>Alphaproteobacteria</taxon>
        <taxon>Rhodospirillales</taxon>
        <taxon>Rhodospirillaceae</taxon>
        <taxon>Denitrobaculum</taxon>
    </lineage>
</organism>
<keyword evidence="1" id="KW-0472">Membrane</keyword>
<comment type="caution">
    <text evidence="2">The sequence shown here is derived from an EMBL/GenBank/DDBJ whole genome shotgun (WGS) entry which is preliminary data.</text>
</comment>
<gene>
    <name evidence="2" type="ORF">FKG95_29190</name>
</gene>
<evidence type="ECO:0000313" key="2">
    <source>
        <dbReference type="EMBL" id="TQV68100.1"/>
    </source>
</evidence>
<dbReference type="AlphaFoldDB" id="A0A545ST04"/>
<accession>A0A545ST04</accession>
<dbReference type="Pfam" id="PF05751">
    <property type="entry name" value="FixH"/>
    <property type="match status" value="1"/>
</dbReference>
<dbReference type="EMBL" id="VHSH01000024">
    <property type="protein sequence ID" value="TQV68100.1"/>
    <property type="molecule type" value="Genomic_DNA"/>
</dbReference>
<keyword evidence="1" id="KW-1133">Transmembrane helix</keyword>
<sequence length="191" mass="21219">MKLSLPENLNGYHVFGAFAAFFGVVFAVNGFMVFMALDSWSGLSTEDAYQRGLRYNTTLEAMEHRDALGWQENVIYTPGSPDAAATADADSQSESYGRITLEMRDRDGALLEGLIVAGQIWRPTNEGFDRPIELEAVGAGRYETDVAFPLKGNWLIRLSAQRDPNRHDIARADAAEHEGFIFGIEKRVNVQ</sequence>
<keyword evidence="3" id="KW-1185">Reference proteome</keyword>
<evidence type="ECO:0000256" key="1">
    <source>
        <dbReference type="SAM" id="Phobius"/>
    </source>
</evidence>
<dbReference type="InterPro" id="IPR008620">
    <property type="entry name" value="FixH"/>
</dbReference>
<reference evidence="2 3" key="1">
    <citation type="submission" date="2019-06" db="EMBL/GenBank/DDBJ databases">
        <title>Whole genome sequence for Rhodospirillaceae sp. R148.</title>
        <authorList>
            <person name="Wang G."/>
        </authorList>
    </citation>
    <scope>NUCLEOTIDE SEQUENCE [LARGE SCALE GENOMIC DNA]</scope>
    <source>
        <strain evidence="2 3">R148</strain>
    </source>
</reference>
<proteinExistence type="predicted"/>
<dbReference type="RefSeq" id="WP_142900002.1">
    <property type="nucleotide sequence ID" value="NZ_ML660075.1"/>
</dbReference>
<dbReference type="Proteomes" id="UP000315252">
    <property type="component" value="Unassembled WGS sequence"/>
</dbReference>